<dbReference type="SMART" id="SM00345">
    <property type="entry name" value="HTH_GNTR"/>
    <property type="match status" value="1"/>
</dbReference>
<evidence type="ECO:0000256" key="3">
    <source>
        <dbReference type="ARBA" id="ARBA00023163"/>
    </source>
</evidence>
<dbReference type="InterPro" id="IPR036388">
    <property type="entry name" value="WH-like_DNA-bd_sf"/>
</dbReference>
<keyword evidence="2" id="KW-0238">DNA-binding</keyword>
<dbReference type="InterPro" id="IPR000524">
    <property type="entry name" value="Tscrpt_reg_HTH_GntR"/>
</dbReference>
<dbReference type="PANTHER" id="PTHR38445">
    <property type="entry name" value="HTH-TYPE TRANSCRIPTIONAL REPRESSOR YTRA"/>
    <property type="match status" value="1"/>
</dbReference>
<evidence type="ECO:0000256" key="1">
    <source>
        <dbReference type="ARBA" id="ARBA00023015"/>
    </source>
</evidence>
<gene>
    <name evidence="5" type="ORF">CK503_08000</name>
</gene>
<reference evidence="5 6" key="1">
    <citation type="submission" date="2017-08" db="EMBL/GenBank/DDBJ databases">
        <title>Aliifodinibius alkalisoli sp. nov., isolated from saline alkaline soil.</title>
        <authorList>
            <person name="Liu D."/>
            <person name="Zhang G."/>
        </authorList>
    </citation>
    <scope>NUCLEOTIDE SEQUENCE [LARGE SCALE GENOMIC DNA]</scope>
    <source>
        <strain evidence="5 6">WN023</strain>
    </source>
</reference>
<evidence type="ECO:0000259" key="4">
    <source>
        <dbReference type="PROSITE" id="PS50949"/>
    </source>
</evidence>
<keyword evidence="1" id="KW-0805">Transcription regulation</keyword>
<sequence length="297" mass="33625">MKTSAKYIADRIRLMIATKQFQVGETLPSTRELGQQLESSFHTVRKAYHILADEGLIRGERGKGFIVERQNTNLDKADRLEIGADKMRKLLEELIGYGLDESEIDELFQEQLSFMDWPDRIESCASIGETNELGRMLADAIKQEVGVRSKILNANQYNETVKFDALFVPIQLVNKFRGFAEKGRLLPIVYSINPDTLLSIVDRAAIDTIGLVTADDQSIPKIIDELKTSIKFGGSFVAGATYGESLPLFVRETDLILYTLESAKLVEKKIPERRRIMLRYSISEQSADTIRAELWDQ</sequence>
<evidence type="ECO:0000256" key="2">
    <source>
        <dbReference type="ARBA" id="ARBA00023125"/>
    </source>
</evidence>
<dbReference type="Proteomes" id="UP000218831">
    <property type="component" value="Unassembled WGS sequence"/>
</dbReference>
<dbReference type="SUPFAM" id="SSF46785">
    <property type="entry name" value="Winged helix' DNA-binding domain"/>
    <property type="match status" value="1"/>
</dbReference>
<dbReference type="GO" id="GO:0003700">
    <property type="term" value="F:DNA-binding transcription factor activity"/>
    <property type="evidence" value="ECO:0007669"/>
    <property type="project" value="InterPro"/>
</dbReference>
<dbReference type="AlphaFoldDB" id="A0A2A2G8S0"/>
<keyword evidence="3" id="KW-0804">Transcription</keyword>
<dbReference type="EMBL" id="NSKE01000005">
    <property type="protein sequence ID" value="PAU94146.1"/>
    <property type="molecule type" value="Genomic_DNA"/>
</dbReference>
<dbReference type="RefSeq" id="WP_095606277.1">
    <property type="nucleotide sequence ID" value="NZ_NSKE01000005.1"/>
</dbReference>
<protein>
    <submittedName>
        <fullName evidence="5">GntR family transcriptional regulator</fullName>
    </submittedName>
</protein>
<dbReference type="OrthoDB" id="362473at2"/>
<feature type="domain" description="HTH gntR-type" evidence="4">
    <location>
        <begin position="2"/>
        <end position="70"/>
    </location>
</feature>
<comment type="caution">
    <text evidence="5">The sequence shown here is derived from an EMBL/GenBank/DDBJ whole genome shotgun (WGS) entry which is preliminary data.</text>
</comment>
<dbReference type="InterPro" id="IPR036390">
    <property type="entry name" value="WH_DNA-bd_sf"/>
</dbReference>
<dbReference type="PROSITE" id="PS50949">
    <property type="entry name" value="HTH_GNTR"/>
    <property type="match status" value="1"/>
</dbReference>
<dbReference type="CDD" id="cd07377">
    <property type="entry name" value="WHTH_GntR"/>
    <property type="match status" value="1"/>
</dbReference>
<keyword evidence="6" id="KW-1185">Reference proteome</keyword>
<name>A0A2A2G8S0_9BACT</name>
<proteinExistence type="predicted"/>
<dbReference type="Pfam" id="PF00392">
    <property type="entry name" value="GntR"/>
    <property type="match status" value="1"/>
</dbReference>
<dbReference type="PANTHER" id="PTHR38445:SF9">
    <property type="entry name" value="HTH-TYPE TRANSCRIPTIONAL REPRESSOR YTRA"/>
    <property type="match status" value="1"/>
</dbReference>
<dbReference type="GO" id="GO:0003677">
    <property type="term" value="F:DNA binding"/>
    <property type="evidence" value="ECO:0007669"/>
    <property type="project" value="UniProtKB-KW"/>
</dbReference>
<organism evidence="5 6">
    <name type="scientific">Fodinibius salipaludis</name>
    <dbReference type="NCBI Taxonomy" id="2032627"/>
    <lineage>
        <taxon>Bacteria</taxon>
        <taxon>Pseudomonadati</taxon>
        <taxon>Balneolota</taxon>
        <taxon>Balneolia</taxon>
        <taxon>Balneolales</taxon>
        <taxon>Balneolaceae</taxon>
        <taxon>Fodinibius</taxon>
    </lineage>
</organism>
<evidence type="ECO:0000313" key="6">
    <source>
        <dbReference type="Proteomes" id="UP000218831"/>
    </source>
</evidence>
<dbReference type="Gene3D" id="1.10.10.10">
    <property type="entry name" value="Winged helix-like DNA-binding domain superfamily/Winged helix DNA-binding domain"/>
    <property type="match status" value="1"/>
</dbReference>
<accession>A0A2A2G8S0</accession>
<evidence type="ECO:0000313" key="5">
    <source>
        <dbReference type="EMBL" id="PAU94146.1"/>
    </source>
</evidence>